<name>A0A5J5F881_9PEZI</name>
<dbReference type="GO" id="GO:0005829">
    <property type="term" value="C:cytosol"/>
    <property type="evidence" value="ECO:0007669"/>
    <property type="project" value="UniProtKB-SubCell"/>
</dbReference>
<dbReference type="Proteomes" id="UP000326924">
    <property type="component" value="Unassembled WGS sequence"/>
</dbReference>
<organism evidence="3 4">
    <name type="scientific">Sphaerosporella brunnea</name>
    <dbReference type="NCBI Taxonomy" id="1250544"/>
    <lineage>
        <taxon>Eukaryota</taxon>
        <taxon>Fungi</taxon>
        <taxon>Dikarya</taxon>
        <taxon>Ascomycota</taxon>
        <taxon>Pezizomycotina</taxon>
        <taxon>Pezizomycetes</taxon>
        <taxon>Pezizales</taxon>
        <taxon>Pyronemataceae</taxon>
        <taxon>Sphaerosporella</taxon>
    </lineage>
</organism>
<dbReference type="Pfam" id="PF03644">
    <property type="entry name" value="Glyco_hydro_85"/>
    <property type="match status" value="1"/>
</dbReference>
<feature type="domain" description="Cytosolic endo-beta-N-acetylglucosaminidase TIM barrel" evidence="2">
    <location>
        <begin position="79"/>
        <end position="347"/>
    </location>
</feature>
<accession>A0A5J5F881</accession>
<gene>
    <name evidence="3" type="ORF">FN846DRAFT_155137</name>
</gene>
<evidence type="ECO:0000256" key="1">
    <source>
        <dbReference type="SAM" id="MobiDB-lite"/>
    </source>
</evidence>
<dbReference type="InterPro" id="IPR032979">
    <property type="entry name" value="ENGase"/>
</dbReference>
<sequence length="613" mass="66734">MPATDQFIYLSSMQELADWRPENASATHVSNTPLVARPTPSSSLSSSSSTRKIQNLLICHDYRGGYHPSESAQGVFGAGDMGDEYTAEYLHLTSTFIYFSHKRVSIPPAPWINTCHRSGVRVLGTFLVENSEASREAGRLFERGSEGEFLFASQLALIAKTYGFDGWLLNMESSLPPEKWSANEMQRFIDELRAGLGDGGGVVWYDALTILNQVHYQNGLTLLNAPFLSAAGEFFANYGWRARELASTTAMAAAMGLEDGVFMGIDCYGRGSLGGGGFGVGIALEEIRKAGLQAALFAPGWTWEHYEGKNFRNVEKKFWGVVAQTVEPKPAGDKDGFYTSFNRGFGSGLWVQGKKVTAANWVHLGAQSLLPHFPSEGNWTLDTTCAYLGAWSLKLSSRPGAFIPLYRLGVNWAPDLVLEYTFQGSASANPSQATGIYWELLHPSGRKTRHTELFISESTSWQTSSVLLDDEDSTLNSLVTELGFFGGGSINLGSLRLSKLNEAPQPTITPVVAHEDAQKLSWSVYPSYPTSEAASSSTWSEQTKGLQYFLVWNGEVLRGVAFACEFLLDAAEPVGGGWRVDGITWGGEVVRGPEQPVDTVADGVGRLQLVADA</sequence>
<dbReference type="AlphaFoldDB" id="A0A5J5F881"/>
<proteinExistence type="predicted"/>
<protein>
    <submittedName>
        <fullName evidence="3">Glycosyl hydrolase family 85-domain-containing protein</fullName>
    </submittedName>
</protein>
<evidence type="ECO:0000313" key="4">
    <source>
        <dbReference type="Proteomes" id="UP000326924"/>
    </source>
</evidence>
<dbReference type="GO" id="GO:0033925">
    <property type="term" value="F:mannosyl-glycoprotein endo-beta-N-acetylglucosaminidase activity"/>
    <property type="evidence" value="ECO:0007669"/>
    <property type="project" value="UniProtKB-EC"/>
</dbReference>
<feature type="region of interest" description="Disordered" evidence="1">
    <location>
        <begin position="29"/>
        <end position="48"/>
    </location>
</feature>
<comment type="caution">
    <text evidence="3">The sequence shown here is derived from an EMBL/GenBank/DDBJ whole genome shotgun (WGS) entry which is preliminary data.</text>
</comment>
<dbReference type="PANTHER" id="PTHR13246:SF1">
    <property type="entry name" value="CYTOSOLIC ENDO-BETA-N-ACETYLGLUCOSAMINIDASE"/>
    <property type="match status" value="1"/>
</dbReference>
<dbReference type="InterPro" id="IPR005201">
    <property type="entry name" value="TIM_ENGase"/>
</dbReference>
<dbReference type="EMBL" id="VXIS01000016">
    <property type="protein sequence ID" value="KAA8913249.1"/>
    <property type="molecule type" value="Genomic_DNA"/>
</dbReference>
<dbReference type="PANTHER" id="PTHR13246">
    <property type="entry name" value="ENDO BETA N-ACETYLGLUCOSAMINIDASE"/>
    <property type="match status" value="1"/>
</dbReference>
<dbReference type="OrthoDB" id="284473at2759"/>
<reference evidence="3 4" key="1">
    <citation type="submission" date="2019-09" db="EMBL/GenBank/DDBJ databases">
        <title>Draft genome of the ectomycorrhizal ascomycete Sphaerosporella brunnea.</title>
        <authorList>
            <consortium name="DOE Joint Genome Institute"/>
            <person name="Benucci G.M."/>
            <person name="Marozzi G."/>
            <person name="Antonielli L."/>
            <person name="Sanchez S."/>
            <person name="Marco P."/>
            <person name="Wang X."/>
            <person name="Falini L.B."/>
            <person name="Barry K."/>
            <person name="Haridas S."/>
            <person name="Lipzen A."/>
            <person name="Labutti K."/>
            <person name="Grigoriev I.V."/>
            <person name="Murat C."/>
            <person name="Martin F."/>
            <person name="Albertini E."/>
            <person name="Donnini D."/>
            <person name="Bonito G."/>
        </authorList>
    </citation>
    <scope>NUCLEOTIDE SEQUENCE [LARGE SCALE GENOMIC DNA]</scope>
    <source>
        <strain evidence="3 4">Sb_GMNB300</strain>
    </source>
</reference>
<keyword evidence="3" id="KW-0378">Hydrolase</keyword>
<dbReference type="Gene3D" id="2.60.120.260">
    <property type="entry name" value="Galactose-binding domain-like"/>
    <property type="match status" value="1"/>
</dbReference>
<dbReference type="InParanoid" id="A0A5J5F881"/>
<keyword evidence="4" id="KW-1185">Reference proteome</keyword>
<evidence type="ECO:0000259" key="2">
    <source>
        <dbReference type="Pfam" id="PF03644"/>
    </source>
</evidence>
<dbReference type="Gene3D" id="3.20.20.80">
    <property type="entry name" value="Glycosidases"/>
    <property type="match status" value="1"/>
</dbReference>
<evidence type="ECO:0000313" key="3">
    <source>
        <dbReference type="EMBL" id="KAA8913249.1"/>
    </source>
</evidence>